<protein>
    <submittedName>
        <fullName evidence="1">Uncharacterized protein</fullName>
    </submittedName>
</protein>
<proteinExistence type="predicted"/>
<dbReference type="Proteomes" id="UP001283361">
    <property type="component" value="Unassembled WGS sequence"/>
</dbReference>
<sequence length="70" mass="7981">MEFQSGDVVTQTACSVLSAQPGEDKTRQQPAQTFIRIASTSQNFLRNHPIVTVYKHLSFRLFKLLLRDTN</sequence>
<evidence type="ECO:0000313" key="1">
    <source>
        <dbReference type="EMBL" id="KAK3759867.1"/>
    </source>
</evidence>
<evidence type="ECO:0000313" key="2">
    <source>
        <dbReference type="Proteomes" id="UP001283361"/>
    </source>
</evidence>
<accession>A0AAE0Z0Z8</accession>
<dbReference type="EMBL" id="JAWDGP010005065">
    <property type="protein sequence ID" value="KAK3759867.1"/>
    <property type="molecule type" value="Genomic_DNA"/>
</dbReference>
<dbReference type="AlphaFoldDB" id="A0AAE0Z0Z8"/>
<comment type="caution">
    <text evidence="1">The sequence shown here is derived from an EMBL/GenBank/DDBJ whole genome shotgun (WGS) entry which is preliminary data.</text>
</comment>
<reference evidence="1" key="1">
    <citation type="journal article" date="2023" name="G3 (Bethesda)">
        <title>A reference genome for the long-term kleptoplast-retaining sea slug Elysia crispata morphotype clarki.</title>
        <authorList>
            <person name="Eastman K.E."/>
            <person name="Pendleton A.L."/>
            <person name="Shaikh M.A."/>
            <person name="Suttiyut T."/>
            <person name="Ogas R."/>
            <person name="Tomko P."/>
            <person name="Gavelis G."/>
            <person name="Widhalm J.R."/>
            <person name="Wisecaver J.H."/>
        </authorList>
    </citation>
    <scope>NUCLEOTIDE SEQUENCE</scope>
    <source>
        <strain evidence="1">ECLA1</strain>
    </source>
</reference>
<gene>
    <name evidence="1" type="ORF">RRG08_028869</name>
</gene>
<name>A0AAE0Z0Z8_9GAST</name>
<organism evidence="1 2">
    <name type="scientific">Elysia crispata</name>
    <name type="common">lettuce slug</name>
    <dbReference type="NCBI Taxonomy" id="231223"/>
    <lineage>
        <taxon>Eukaryota</taxon>
        <taxon>Metazoa</taxon>
        <taxon>Spiralia</taxon>
        <taxon>Lophotrochozoa</taxon>
        <taxon>Mollusca</taxon>
        <taxon>Gastropoda</taxon>
        <taxon>Heterobranchia</taxon>
        <taxon>Euthyneura</taxon>
        <taxon>Panpulmonata</taxon>
        <taxon>Sacoglossa</taxon>
        <taxon>Placobranchoidea</taxon>
        <taxon>Plakobranchidae</taxon>
        <taxon>Elysia</taxon>
    </lineage>
</organism>
<keyword evidence="2" id="KW-1185">Reference proteome</keyword>